<evidence type="ECO:0000256" key="2">
    <source>
        <dbReference type="ARBA" id="ARBA00023002"/>
    </source>
</evidence>
<dbReference type="InterPro" id="IPR036291">
    <property type="entry name" value="NAD(P)-bd_dom_sf"/>
</dbReference>
<dbReference type="PROSITE" id="PS00061">
    <property type="entry name" value="ADH_SHORT"/>
    <property type="match status" value="1"/>
</dbReference>
<dbReference type="AlphaFoldDB" id="A0A6J6TLX5"/>
<dbReference type="PANTHER" id="PTHR44196:SF1">
    <property type="entry name" value="DEHYDROGENASE_REDUCTASE SDR FAMILY MEMBER 7B"/>
    <property type="match status" value="1"/>
</dbReference>
<name>A0A6J6TLX5_9ZZZZ</name>
<dbReference type="SUPFAM" id="SSF51735">
    <property type="entry name" value="NAD(P)-binding Rossmann-fold domains"/>
    <property type="match status" value="1"/>
</dbReference>
<dbReference type="GO" id="GO:0016020">
    <property type="term" value="C:membrane"/>
    <property type="evidence" value="ECO:0007669"/>
    <property type="project" value="TreeGrafter"/>
</dbReference>
<dbReference type="Pfam" id="PF00106">
    <property type="entry name" value="adh_short"/>
    <property type="match status" value="1"/>
</dbReference>
<keyword evidence="2" id="KW-0560">Oxidoreductase</keyword>
<dbReference type="InterPro" id="IPR002347">
    <property type="entry name" value="SDR_fam"/>
</dbReference>
<dbReference type="EMBL" id="CAEZYU010000071">
    <property type="protein sequence ID" value="CAB4748380.1"/>
    <property type="molecule type" value="Genomic_DNA"/>
</dbReference>
<organism evidence="3">
    <name type="scientific">freshwater metagenome</name>
    <dbReference type="NCBI Taxonomy" id="449393"/>
    <lineage>
        <taxon>unclassified sequences</taxon>
        <taxon>metagenomes</taxon>
        <taxon>ecological metagenomes</taxon>
    </lineage>
</organism>
<dbReference type="CDD" id="cd05233">
    <property type="entry name" value="SDR_c"/>
    <property type="match status" value="1"/>
</dbReference>
<reference evidence="3" key="1">
    <citation type="submission" date="2020-05" db="EMBL/GenBank/DDBJ databases">
        <authorList>
            <person name="Chiriac C."/>
            <person name="Salcher M."/>
            <person name="Ghai R."/>
            <person name="Kavagutti S V."/>
        </authorList>
    </citation>
    <scope>NUCLEOTIDE SEQUENCE</scope>
</reference>
<dbReference type="PANTHER" id="PTHR44196">
    <property type="entry name" value="DEHYDROGENASE/REDUCTASE SDR FAMILY MEMBER 7B"/>
    <property type="match status" value="1"/>
</dbReference>
<comment type="similarity">
    <text evidence="1">Belongs to the short-chain dehydrogenases/reductases (SDR) family.</text>
</comment>
<evidence type="ECO:0000313" key="3">
    <source>
        <dbReference type="EMBL" id="CAB4748380.1"/>
    </source>
</evidence>
<sequence>MGRELGGVVGGGVGEVLGIPHTTYRPSPLRSEVMELNSGVAILTGAGGGIGSAMARRLAAEGMSLVLADRDADLLERTVESLPDGISVSVVVGDVGIAKHHEQLLSAATSMGELKLSVLNAGMYLPGLCWEIPVEQWELQMQVNFWGVLHGVRAAVPVMIEQGFGHVVATASGAGLVATPALAPYVASKHAVVGLMESLHHELNRVAPAVHSSVICPGNIRTPMAANSRAAAGIETEHLLGEALAVAQSVRAGNDAGAHADTVADALVEAVAENRFWVLPQPEVAWGALDRVQRIMDGREPIDLIG</sequence>
<dbReference type="PRINTS" id="PR00081">
    <property type="entry name" value="GDHRDH"/>
</dbReference>
<gene>
    <name evidence="3" type="ORF">UFOPK2766_01500</name>
</gene>
<dbReference type="InterPro" id="IPR020904">
    <property type="entry name" value="Sc_DH/Rdtase_CS"/>
</dbReference>
<dbReference type="Gene3D" id="3.40.50.720">
    <property type="entry name" value="NAD(P)-binding Rossmann-like Domain"/>
    <property type="match status" value="1"/>
</dbReference>
<dbReference type="GO" id="GO:0016491">
    <property type="term" value="F:oxidoreductase activity"/>
    <property type="evidence" value="ECO:0007669"/>
    <property type="project" value="UniProtKB-KW"/>
</dbReference>
<proteinExistence type="inferred from homology"/>
<accession>A0A6J6TLX5</accession>
<protein>
    <submittedName>
        <fullName evidence="3">Unannotated protein</fullName>
    </submittedName>
</protein>
<evidence type="ECO:0000256" key="1">
    <source>
        <dbReference type="ARBA" id="ARBA00006484"/>
    </source>
</evidence>